<dbReference type="InterPro" id="IPR008271">
    <property type="entry name" value="Ser/Thr_kinase_AS"/>
</dbReference>
<evidence type="ECO:0000256" key="3">
    <source>
        <dbReference type="ARBA" id="ARBA00022777"/>
    </source>
</evidence>
<evidence type="ECO:0000313" key="7">
    <source>
        <dbReference type="EMBL" id="GAA4637309.1"/>
    </source>
</evidence>
<accession>A0ABP8UR40</accession>
<dbReference type="SUPFAM" id="SSF56112">
    <property type="entry name" value="Protein kinase-like (PK-like)"/>
    <property type="match status" value="1"/>
</dbReference>
<keyword evidence="2" id="KW-0547">Nucleotide-binding</keyword>
<protein>
    <recommendedName>
        <fullName evidence="6">Protein kinase domain-containing protein</fullName>
    </recommendedName>
</protein>
<dbReference type="EMBL" id="BAABHK010000019">
    <property type="protein sequence ID" value="GAA4637309.1"/>
    <property type="molecule type" value="Genomic_DNA"/>
</dbReference>
<feature type="domain" description="Protein kinase" evidence="6">
    <location>
        <begin position="24"/>
        <end position="273"/>
    </location>
</feature>
<dbReference type="Gene3D" id="3.30.200.20">
    <property type="entry name" value="Phosphorylase Kinase, domain 1"/>
    <property type="match status" value="1"/>
</dbReference>
<feature type="compositionally biased region" description="Low complexity" evidence="5">
    <location>
        <begin position="624"/>
        <end position="641"/>
    </location>
</feature>
<proteinExistence type="predicted"/>
<dbReference type="Proteomes" id="UP001501442">
    <property type="component" value="Unassembled WGS sequence"/>
</dbReference>
<dbReference type="PANTHER" id="PTHR43289:SF34">
    <property type="entry name" value="SERINE_THREONINE-PROTEIN KINASE YBDM-RELATED"/>
    <property type="match status" value="1"/>
</dbReference>
<keyword evidence="3" id="KW-0418">Kinase</keyword>
<dbReference type="PROSITE" id="PS50011">
    <property type="entry name" value="PROTEIN_KINASE_DOM"/>
    <property type="match status" value="1"/>
</dbReference>
<dbReference type="CDD" id="cd14014">
    <property type="entry name" value="STKc_PknB_like"/>
    <property type="match status" value="1"/>
</dbReference>
<reference evidence="8" key="1">
    <citation type="journal article" date="2019" name="Int. J. Syst. Evol. Microbiol.">
        <title>The Global Catalogue of Microorganisms (GCM) 10K type strain sequencing project: providing services to taxonomists for standard genome sequencing and annotation.</title>
        <authorList>
            <consortium name="The Broad Institute Genomics Platform"/>
            <consortium name="The Broad Institute Genome Sequencing Center for Infectious Disease"/>
            <person name="Wu L."/>
            <person name="Ma J."/>
        </authorList>
    </citation>
    <scope>NUCLEOTIDE SEQUENCE [LARGE SCALE GENOMIC DNA]</scope>
    <source>
        <strain evidence="8">JCM 17939</strain>
    </source>
</reference>
<dbReference type="PANTHER" id="PTHR43289">
    <property type="entry name" value="MITOGEN-ACTIVATED PROTEIN KINASE KINASE KINASE 20-RELATED"/>
    <property type="match status" value="1"/>
</dbReference>
<name>A0ABP8UR40_9ACTN</name>
<dbReference type="Pfam" id="PF00069">
    <property type="entry name" value="Pkinase"/>
    <property type="match status" value="1"/>
</dbReference>
<feature type="compositionally biased region" description="Low complexity" evidence="5">
    <location>
        <begin position="525"/>
        <end position="556"/>
    </location>
</feature>
<gene>
    <name evidence="7" type="ORF">GCM10023196_090590</name>
</gene>
<sequence>MDRSAEGHNAIPLQPRDPRRLGAYEVIGRLGRGGQGAVFLGTSPEGTQVAIKLLHPELAQDAKARARFVREVAAAKRVARFCTAQVLDADVEGDRPYIVSEYVPGRSLYDLIKESGPLSGAPLERLAIGTATALVAIHQAGVVHRDLKPHNVLIGPDGPRVIDFGIAKALDTTATVSSRIVGTPAYMAPEQIRGETVGPATDVFAWAATIVFAASGAPPFGSDAISVVVSRILLEEPRLGDLPAPIRALVAGCLQKDPADRLTASALLLHLLGGGGQEARPQEPRTEVLPPVETMADAGPATVPADLLEHAATVAAYRTPPHGTALAGNPQPGTTAFPKTPVGAPKTPVGTHKPPVGAPKTPVGSHNPPVELRATAAEAPTAPVTAQGTPDSGGRTPYIGAAGQAAGAGAPYFGAAAETPGAGLPYLGAGEPTSPALSGISGTARGRWSGLSRGRRALAAASAAFVAAAAVVSAIALTSNADDRHGQQTGYQPQGTQSSVSPSKSRRTYGGVPVHPATSHTTDRSPTPTDSEPSNSSEPSTPTSPDPSSSGGTTHTPGGGTHTPGGGSTHTPGGGTHTPGGGTTHTPGGGSSPGSGATHGSGSGGGSGGGKTSGSGVTGGGAGSHASPAAHSGATTSAGGR</sequence>
<keyword evidence="4" id="KW-0067">ATP-binding</keyword>
<evidence type="ECO:0000256" key="5">
    <source>
        <dbReference type="SAM" id="MobiDB-lite"/>
    </source>
</evidence>
<dbReference type="InterPro" id="IPR011009">
    <property type="entry name" value="Kinase-like_dom_sf"/>
</dbReference>
<dbReference type="RefSeq" id="WP_345440322.1">
    <property type="nucleotide sequence ID" value="NZ_BAABHK010000019.1"/>
</dbReference>
<feature type="region of interest" description="Disordered" evidence="5">
    <location>
        <begin position="483"/>
        <end position="641"/>
    </location>
</feature>
<evidence type="ECO:0000259" key="6">
    <source>
        <dbReference type="PROSITE" id="PS50011"/>
    </source>
</evidence>
<dbReference type="SMART" id="SM00220">
    <property type="entry name" value="S_TKc"/>
    <property type="match status" value="1"/>
</dbReference>
<keyword evidence="8" id="KW-1185">Reference proteome</keyword>
<comment type="caution">
    <text evidence="7">The sequence shown here is derived from an EMBL/GenBank/DDBJ whole genome shotgun (WGS) entry which is preliminary data.</text>
</comment>
<feature type="compositionally biased region" description="Gly residues" evidence="5">
    <location>
        <begin position="557"/>
        <end position="623"/>
    </location>
</feature>
<dbReference type="Gene3D" id="1.10.510.10">
    <property type="entry name" value="Transferase(Phosphotransferase) domain 1"/>
    <property type="match status" value="1"/>
</dbReference>
<evidence type="ECO:0000256" key="1">
    <source>
        <dbReference type="ARBA" id="ARBA00022679"/>
    </source>
</evidence>
<dbReference type="PROSITE" id="PS00108">
    <property type="entry name" value="PROTEIN_KINASE_ST"/>
    <property type="match status" value="1"/>
</dbReference>
<organism evidence="7 8">
    <name type="scientific">Actinoallomurus vinaceus</name>
    <dbReference type="NCBI Taxonomy" id="1080074"/>
    <lineage>
        <taxon>Bacteria</taxon>
        <taxon>Bacillati</taxon>
        <taxon>Actinomycetota</taxon>
        <taxon>Actinomycetes</taxon>
        <taxon>Streptosporangiales</taxon>
        <taxon>Thermomonosporaceae</taxon>
        <taxon>Actinoallomurus</taxon>
    </lineage>
</organism>
<evidence type="ECO:0000313" key="8">
    <source>
        <dbReference type="Proteomes" id="UP001501442"/>
    </source>
</evidence>
<feature type="region of interest" description="Disordered" evidence="5">
    <location>
        <begin position="328"/>
        <end position="369"/>
    </location>
</feature>
<keyword evidence="1" id="KW-0808">Transferase</keyword>
<evidence type="ECO:0000256" key="2">
    <source>
        <dbReference type="ARBA" id="ARBA00022741"/>
    </source>
</evidence>
<evidence type="ECO:0000256" key="4">
    <source>
        <dbReference type="ARBA" id="ARBA00022840"/>
    </source>
</evidence>
<dbReference type="InterPro" id="IPR000719">
    <property type="entry name" value="Prot_kinase_dom"/>
</dbReference>
<feature type="compositionally biased region" description="Low complexity" evidence="5">
    <location>
        <begin position="487"/>
        <end position="497"/>
    </location>
</feature>